<keyword evidence="7" id="KW-1015">Disulfide bond</keyword>
<comment type="function">
    <text evidence="9">Expression of the protease correlates with blood-feeding and suggests a role for the protease in blood digestion.</text>
</comment>
<keyword evidence="8" id="KW-0325">Glycoprotein</keyword>
<comment type="similarity">
    <text evidence="1">Belongs to the peptidase C1 family.</text>
</comment>
<dbReference type="GO" id="GO:0008234">
    <property type="term" value="F:cysteine-type peptidase activity"/>
    <property type="evidence" value="ECO:0007669"/>
    <property type="project" value="UniProtKB-KW"/>
</dbReference>
<dbReference type="SUPFAM" id="SSF54001">
    <property type="entry name" value="Cysteine proteinases"/>
    <property type="match status" value="1"/>
</dbReference>
<dbReference type="Proteomes" id="UP001176961">
    <property type="component" value="Unassembled WGS sequence"/>
</dbReference>
<dbReference type="CDD" id="cd02620">
    <property type="entry name" value="Peptidase_C1A_CathepsinB"/>
    <property type="match status" value="1"/>
</dbReference>
<dbReference type="AlphaFoldDB" id="A0AA36M0M9"/>
<dbReference type="InterPro" id="IPR013128">
    <property type="entry name" value="Peptidase_C1A"/>
</dbReference>
<evidence type="ECO:0000259" key="10">
    <source>
        <dbReference type="SMART" id="SM00645"/>
    </source>
</evidence>
<dbReference type="InterPro" id="IPR038765">
    <property type="entry name" value="Papain-like_cys_pep_sf"/>
</dbReference>
<dbReference type="GO" id="GO:0006508">
    <property type="term" value="P:proteolysis"/>
    <property type="evidence" value="ECO:0007669"/>
    <property type="project" value="UniProtKB-KW"/>
</dbReference>
<evidence type="ECO:0000256" key="5">
    <source>
        <dbReference type="ARBA" id="ARBA00022807"/>
    </source>
</evidence>
<keyword evidence="12" id="KW-1185">Reference proteome</keyword>
<dbReference type="EMBL" id="CATQJL010000112">
    <property type="protein sequence ID" value="CAJ0594036.1"/>
    <property type="molecule type" value="Genomic_DNA"/>
</dbReference>
<name>A0AA36M0M9_CYLNA</name>
<dbReference type="FunFam" id="3.90.70.10:FF:000031">
    <property type="entry name" value="Cathepsin B"/>
    <property type="match status" value="1"/>
</dbReference>
<gene>
    <name evidence="11" type="ORF">CYNAS_LOCUS6019</name>
</gene>
<evidence type="ECO:0000313" key="11">
    <source>
        <dbReference type="EMBL" id="CAJ0594036.1"/>
    </source>
</evidence>
<dbReference type="InterPro" id="IPR025661">
    <property type="entry name" value="Pept_asp_AS"/>
</dbReference>
<protein>
    <recommendedName>
        <fullName evidence="10">Peptidase C1A papain C-terminal domain-containing protein</fullName>
    </recommendedName>
</protein>
<keyword evidence="5" id="KW-0788">Thiol protease</keyword>
<sequence>MLPLCLLVAVVISAGSSHSDENLRTDENSERKIDSAAAEAFLRARVMDRKYLHSFGQTNGFPVRKVENFHDTLPENFDAREKWPECPSIGYIRDQSNCVSAWAMVSAGVIGDRACIQSKGRIKKHISDTDILACCQKDYCSGCEGGYPAAAFEYAVESGVCSGEHYREKNVCKPYSYHPCGYLRGKPYYGECPQETYPTPRCRRKCQIGYNVTYEADKIHGKSVYYLPNNETEIRREIMTNGPVAAVFIVYMDLWEYDKGVYEHKTGMEVGEHVVKIIGWGTDEKEKVPYWLVANSWNDVWGEKGFFRIIRGHNHCEIESEIAAVILDV</sequence>
<comment type="caution">
    <text evidence="11">The sequence shown here is derived from an EMBL/GenBank/DDBJ whole genome shotgun (WGS) entry which is preliminary data.</text>
</comment>
<keyword evidence="3" id="KW-0732">Signal</keyword>
<evidence type="ECO:0000256" key="6">
    <source>
        <dbReference type="ARBA" id="ARBA00023145"/>
    </source>
</evidence>
<evidence type="ECO:0000256" key="7">
    <source>
        <dbReference type="ARBA" id="ARBA00023157"/>
    </source>
</evidence>
<reference evidence="11" key="1">
    <citation type="submission" date="2023-07" db="EMBL/GenBank/DDBJ databases">
        <authorList>
            <consortium name="CYATHOMIX"/>
        </authorList>
    </citation>
    <scope>NUCLEOTIDE SEQUENCE</scope>
    <source>
        <strain evidence="11">N/A</strain>
    </source>
</reference>
<organism evidence="11 12">
    <name type="scientific">Cylicocyclus nassatus</name>
    <name type="common">Nematode worm</name>
    <dbReference type="NCBI Taxonomy" id="53992"/>
    <lineage>
        <taxon>Eukaryota</taxon>
        <taxon>Metazoa</taxon>
        <taxon>Ecdysozoa</taxon>
        <taxon>Nematoda</taxon>
        <taxon>Chromadorea</taxon>
        <taxon>Rhabditida</taxon>
        <taxon>Rhabditina</taxon>
        <taxon>Rhabditomorpha</taxon>
        <taxon>Strongyloidea</taxon>
        <taxon>Strongylidae</taxon>
        <taxon>Cylicocyclus</taxon>
    </lineage>
</organism>
<dbReference type="PROSITE" id="PS00640">
    <property type="entry name" value="THIOL_PROTEASE_ASN"/>
    <property type="match status" value="1"/>
</dbReference>
<dbReference type="Pfam" id="PF00112">
    <property type="entry name" value="Peptidase_C1"/>
    <property type="match status" value="1"/>
</dbReference>
<accession>A0AA36M0M9</accession>
<dbReference type="Gene3D" id="3.90.70.10">
    <property type="entry name" value="Cysteine proteinases"/>
    <property type="match status" value="1"/>
</dbReference>
<keyword evidence="6" id="KW-0865">Zymogen</keyword>
<evidence type="ECO:0000313" key="12">
    <source>
        <dbReference type="Proteomes" id="UP001176961"/>
    </source>
</evidence>
<evidence type="ECO:0000256" key="2">
    <source>
        <dbReference type="ARBA" id="ARBA00022670"/>
    </source>
</evidence>
<keyword evidence="4" id="KW-0378">Hydrolase</keyword>
<evidence type="ECO:0000256" key="9">
    <source>
        <dbReference type="ARBA" id="ARBA00057399"/>
    </source>
</evidence>
<dbReference type="InterPro" id="IPR000668">
    <property type="entry name" value="Peptidase_C1A_C"/>
</dbReference>
<proteinExistence type="inferred from homology"/>
<dbReference type="SMART" id="SM00645">
    <property type="entry name" value="Pept_C1"/>
    <property type="match status" value="1"/>
</dbReference>
<dbReference type="PANTHER" id="PTHR12411">
    <property type="entry name" value="CYSTEINE PROTEASE FAMILY C1-RELATED"/>
    <property type="match status" value="1"/>
</dbReference>
<keyword evidence="2" id="KW-0645">Protease</keyword>
<feature type="domain" description="Peptidase C1A papain C-terminal" evidence="10">
    <location>
        <begin position="73"/>
        <end position="326"/>
    </location>
</feature>
<evidence type="ECO:0000256" key="1">
    <source>
        <dbReference type="ARBA" id="ARBA00008455"/>
    </source>
</evidence>
<evidence type="ECO:0000256" key="3">
    <source>
        <dbReference type="ARBA" id="ARBA00022729"/>
    </source>
</evidence>
<evidence type="ECO:0000256" key="4">
    <source>
        <dbReference type="ARBA" id="ARBA00022801"/>
    </source>
</evidence>
<evidence type="ECO:0000256" key="8">
    <source>
        <dbReference type="ARBA" id="ARBA00023180"/>
    </source>
</evidence>